<name>A0AAD7BVA4_MYCRO</name>
<keyword evidence="1" id="KW-0472">Membrane</keyword>
<sequence length="170" mass="18371">MAHSPRSEVYESAYQSKLIPVDMQHLASGEGDADLQGSEVDCSIPDFNFPKLSKISGSPLPVAAALEQAMEQLNMIPDNDLLSIAPLIEKENIALMGTSGLAAINEPRLCKEIKEEFNVDDTSVNPISPILSEPSPSAQTLFKQFMFRSAGCYLVVAVKLLGFSVGFQPL</sequence>
<evidence type="ECO:0000256" key="1">
    <source>
        <dbReference type="SAM" id="Phobius"/>
    </source>
</evidence>
<feature type="transmembrane region" description="Helical" evidence="1">
    <location>
        <begin position="145"/>
        <end position="167"/>
    </location>
</feature>
<keyword evidence="1" id="KW-1133">Transmembrane helix</keyword>
<dbReference type="EMBL" id="JARKIE010000509">
    <property type="protein sequence ID" value="KAJ7631750.1"/>
    <property type="molecule type" value="Genomic_DNA"/>
</dbReference>
<organism evidence="2 3">
    <name type="scientific">Mycena rosella</name>
    <name type="common">Pink bonnet</name>
    <name type="synonym">Agaricus rosellus</name>
    <dbReference type="NCBI Taxonomy" id="1033263"/>
    <lineage>
        <taxon>Eukaryota</taxon>
        <taxon>Fungi</taxon>
        <taxon>Dikarya</taxon>
        <taxon>Basidiomycota</taxon>
        <taxon>Agaricomycotina</taxon>
        <taxon>Agaricomycetes</taxon>
        <taxon>Agaricomycetidae</taxon>
        <taxon>Agaricales</taxon>
        <taxon>Marasmiineae</taxon>
        <taxon>Mycenaceae</taxon>
        <taxon>Mycena</taxon>
    </lineage>
</organism>
<gene>
    <name evidence="2" type="ORF">B0H17DRAFT_1150173</name>
</gene>
<evidence type="ECO:0000313" key="2">
    <source>
        <dbReference type="EMBL" id="KAJ7631750.1"/>
    </source>
</evidence>
<dbReference type="Proteomes" id="UP001221757">
    <property type="component" value="Unassembled WGS sequence"/>
</dbReference>
<dbReference type="AlphaFoldDB" id="A0AAD7BVA4"/>
<evidence type="ECO:0000313" key="3">
    <source>
        <dbReference type="Proteomes" id="UP001221757"/>
    </source>
</evidence>
<keyword evidence="1" id="KW-0812">Transmembrane</keyword>
<reference evidence="2" key="1">
    <citation type="submission" date="2023-03" db="EMBL/GenBank/DDBJ databases">
        <title>Massive genome expansion in bonnet fungi (Mycena s.s.) driven by repeated elements and novel gene families across ecological guilds.</title>
        <authorList>
            <consortium name="Lawrence Berkeley National Laboratory"/>
            <person name="Harder C.B."/>
            <person name="Miyauchi S."/>
            <person name="Viragh M."/>
            <person name="Kuo A."/>
            <person name="Thoen E."/>
            <person name="Andreopoulos B."/>
            <person name="Lu D."/>
            <person name="Skrede I."/>
            <person name="Drula E."/>
            <person name="Henrissat B."/>
            <person name="Morin E."/>
            <person name="Kohler A."/>
            <person name="Barry K."/>
            <person name="LaButti K."/>
            <person name="Morin E."/>
            <person name="Salamov A."/>
            <person name="Lipzen A."/>
            <person name="Mereny Z."/>
            <person name="Hegedus B."/>
            <person name="Baldrian P."/>
            <person name="Stursova M."/>
            <person name="Weitz H."/>
            <person name="Taylor A."/>
            <person name="Grigoriev I.V."/>
            <person name="Nagy L.G."/>
            <person name="Martin F."/>
            <person name="Kauserud H."/>
        </authorList>
    </citation>
    <scope>NUCLEOTIDE SEQUENCE</scope>
    <source>
        <strain evidence="2">CBHHK067</strain>
    </source>
</reference>
<protein>
    <submittedName>
        <fullName evidence="2">Uncharacterized protein</fullName>
    </submittedName>
</protein>
<comment type="caution">
    <text evidence="2">The sequence shown here is derived from an EMBL/GenBank/DDBJ whole genome shotgun (WGS) entry which is preliminary data.</text>
</comment>
<accession>A0AAD7BVA4</accession>
<proteinExistence type="predicted"/>
<keyword evidence="3" id="KW-1185">Reference proteome</keyword>